<dbReference type="Pfam" id="PF00589">
    <property type="entry name" value="Phage_integrase"/>
    <property type="match status" value="1"/>
</dbReference>
<comment type="similarity">
    <text evidence="1">Belongs to the 'phage' integrase family.</text>
</comment>
<evidence type="ECO:0000256" key="4">
    <source>
        <dbReference type="ARBA" id="ARBA00023172"/>
    </source>
</evidence>
<dbReference type="Gene3D" id="3.30.160.390">
    <property type="entry name" value="Integrase, DNA-binding domain"/>
    <property type="match status" value="1"/>
</dbReference>
<evidence type="ECO:0000256" key="6">
    <source>
        <dbReference type="SAM" id="MobiDB-lite"/>
    </source>
</evidence>
<keyword evidence="10" id="KW-1185">Reference proteome</keyword>
<dbReference type="AlphaFoldDB" id="A0A158CIF4"/>
<evidence type="ECO:0000259" key="7">
    <source>
        <dbReference type="PROSITE" id="PS51898"/>
    </source>
</evidence>
<dbReference type="InterPro" id="IPR025166">
    <property type="entry name" value="Integrase_DNA_bind_dom"/>
</dbReference>
<feature type="domain" description="Tyr recombinase" evidence="7">
    <location>
        <begin position="200"/>
        <end position="379"/>
    </location>
</feature>
<dbReference type="PANTHER" id="PTHR30629:SF2">
    <property type="entry name" value="PROPHAGE INTEGRASE INTS-RELATED"/>
    <property type="match status" value="1"/>
</dbReference>
<dbReference type="InterPro" id="IPR013762">
    <property type="entry name" value="Integrase-like_cat_sf"/>
</dbReference>
<evidence type="ECO:0000256" key="3">
    <source>
        <dbReference type="ARBA" id="ARBA00023125"/>
    </source>
</evidence>
<dbReference type="GO" id="GO:0006310">
    <property type="term" value="P:DNA recombination"/>
    <property type="evidence" value="ECO:0007669"/>
    <property type="project" value="UniProtKB-KW"/>
</dbReference>
<evidence type="ECO:0000313" key="9">
    <source>
        <dbReference type="EMBL" id="SAK82062.1"/>
    </source>
</evidence>
<dbReference type="PANTHER" id="PTHR30629">
    <property type="entry name" value="PROPHAGE INTEGRASE"/>
    <property type="match status" value="1"/>
</dbReference>
<evidence type="ECO:0000259" key="8">
    <source>
        <dbReference type="PROSITE" id="PS51900"/>
    </source>
</evidence>
<dbReference type="InterPro" id="IPR002104">
    <property type="entry name" value="Integrase_catalytic"/>
</dbReference>
<dbReference type="CDD" id="cd00796">
    <property type="entry name" value="INT_Rci_Hp1_C"/>
    <property type="match status" value="1"/>
</dbReference>
<dbReference type="PROSITE" id="PS51898">
    <property type="entry name" value="TYR_RECOMBINASE"/>
    <property type="match status" value="1"/>
</dbReference>
<name>A0A158CIF4_9BURK</name>
<dbReference type="GO" id="GO:0015074">
    <property type="term" value="P:DNA integration"/>
    <property type="evidence" value="ECO:0007669"/>
    <property type="project" value="UniProtKB-KW"/>
</dbReference>
<evidence type="ECO:0000256" key="5">
    <source>
        <dbReference type="PROSITE-ProRule" id="PRU01248"/>
    </source>
</evidence>
<dbReference type="InterPro" id="IPR011010">
    <property type="entry name" value="DNA_brk_join_enz"/>
</dbReference>
<dbReference type="InterPro" id="IPR044068">
    <property type="entry name" value="CB"/>
</dbReference>
<feature type="compositionally biased region" description="Polar residues" evidence="6">
    <location>
        <begin position="402"/>
        <end position="418"/>
    </location>
</feature>
<dbReference type="InterPro" id="IPR004107">
    <property type="entry name" value="Integrase_SAM-like_N"/>
</dbReference>
<dbReference type="STRING" id="1777144.AWB83_04368"/>
<comment type="caution">
    <text evidence="9">The sequence shown here is derived from an EMBL/GenBank/DDBJ whole genome shotgun (WGS) entry which is preliminary data.</text>
</comment>
<dbReference type="Pfam" id="PF13356">
    <property type="entry name" value="Arm-DNA-bind_3"/>
    <property type="match status" value="1"/>
</dbReference>
<feature type="domain" description="Core-binding (CB)" evidence="8">
    <location>
        <begin position="98"/>
        <end position="178"/>
    </location>
</feature>
<evidence type="ECO:0000256" key="2">
    <source>
        <dbReference type="ARBA" id="ARBA00022908"/>
    </source>
</evidence>
<dbReference type="GO" id="GO:0003677">
    <property type="term" value="F:DNA binding"/>
    <property type="evidence" value="ECO:0007669"/>
    <property type="project" value="UniProtKB-UniRule"/>
</dbReference>
<keyword evidence="2" id="KW-0229">DNA integration</keyword>
<keyword evidence="3 5" id="KW-0238">DNA-binding</keyword>
<dbReference type="RefSeq" id="WP_087047749.1">
    <property type="nucleotide sequence ID" value="NZ_FCOB02000021.1"/>
</dbReference>
<keyword evidence="4" id="KW-0233">DNA recombination</keyword>
<dbReference type="Proteomes" id="UP000054978">
    <property type="component" value="Unassembled WGS sequence"/>
</dbReference>
<dbReference type="PROSITE" id="PS51900">
    <property type="entry name" value="CB"/>
    <property type="match status" value="1"/>
</dbReference>
<evidence type="ECO:0000313" key="10">
    <source>
        <dbReference type="Proteomes" id="UP000054978"/>
    </source>
</evidence>
<organism evidence="9 10">
    <name type="scientific">Caballeronia ptereochthonis</name>
    <dbReference type="NCBI Taxonomy" id="1777144"/>
    <lineage>
        <taxon>Bacteria</taxon>
        <taxon>Pseudomonadati</taxon>
        <taxon>Pseudomonadota</taxon>
        <taxon>Betaproteobacteria</taxon>
        <taxon>Burkholderiales</taxon>
        <taxon>Burkholderiaceae</taxon>
        <taxon>Caballeronia</taxon>
    </lineage>
</organism>
<proteinExistence type="inferred from homology"/>
<reference evidence="9" key="1">
    <citation type="submission" date="2016-01" db="EMBL/GenBank/DDBJ databases">
        <authorList>
            <person name="Peeters C."/>
        </authorList>
    </citation>
    <scope>NUCLEOTIDE SEQUENCE [LARGE SCALE GENOMIC DNA]</scope>
    <source>
        <strain evidence="9">LMG 29326</strain>
    </source>
</reference>
<dbReference type="Gene3D" id="1.10.443.10">
    <property type="entry name" value="Intergrase catalytic core"/>
    <property type="match status" value="1"/>
</dbReference>
<dbReference type="Gene3D" id="1.10.150.130">
    <property type="match status" value="1"/>
</dbReference>
<dbReference type="Pfam" id="PF14659">
    <property type="entry name" value="Phage_int_SAM_3"/>
    <property type="match status" value="1"/>
</dbReference>
<dbReference type="OrthoDB" id="662444at2"/>
<sequence>MAKIKLTKSAVDAAEVTGKDYELRDTIVPGFLCKVTARGRKVFMLQYRTNWGERRKPKIGQFGELTIEQARSIAQDWLADVRKGNDPSAAKLAARLSPTVKELCAQFMEEYSRPRNKPSTVDTYQDQIDRFIVPMLGRLKVPDVTRQHITTLMRDLARIPVTANRVLSCIRKMLNMAEVWGYRPDGSNPCRHVPKYPENGETRYIVNDELVRLYAYLDRADAEGLEHPTLTLAVRLQFEFSARMSEIRLLEWSWIDFENRRIAWPDSKTGDISKPMSEVAYQLLSNAYRIDDSPYVCPAIFDSSIPLPESTYYNGWKRVLKRANVIHVGTHGIRHRAATDIANSGIPVKVGMALTAHKTVSMFMRYVHAEDDPIRAAAEKVANLRRDTIDSRAPMVPVASPAANTGGTDCNKTLTSRGNYRPYRHRKENSRAVPPGSKRDLISEEEAA</sequence>
<dbReference type="InterPro" id="IPR050808">
    <property type="entry name" value="Phage_Integrase"/>
</dbReference>
<dbReference type="EMBL" id="FCOB02000021">
    <property type="protein sequence ID" value="SAK82062.1"/>
    <property type="molecule type" value="Genomic_DNA"/>
</dbReference>
<evidence type="ECO:0000256" key="1">
    <source>
        <dbReference type="ARBA" id="ARBA00008857"/>
    </source>
</evidence>
<protein>
    <submittedName>
        <fullName evidence="9">Integrase protein</fullName>
    </submittedName>
</protein>
<dbReference type="SUPFAM" id="SSF56349">
    <property type="entry name" value="DNA breaking-rejoining enzymes"/>
    <property type="match status" value="1"/>
</dbReference>
<dbReference type="InterPro" id="IPR010998">
    <property type="entry name" value="Integrase_recombinase_N"/>
</dbReference>
<dbReference type="InterPro" id="IPR038488">
    <property type="entry name" value="Integrase_DNA-bd_sf"/>
</dbReference>
<accession>A0A158CIF4</accession>
<feature type="region of interest" description="Disordered" evidence="6">
    <location>
        <begin position="397"/>
        <end position="448"/>
    </location>
</feature>
<gene>
    <name evidence="9" type="ORF">AWB83_04368</name>
</gene>